<dbReference type="InterPro" id="IPR000847">
    <property type="entry name" value="LysR_HTH_N"/>
</dbReference>
<comment type="similarity">
    <text evidence="1">Belongs to the LysR transcriptional regulatory family.</text>
</comment>
<evidence type="ECO:0000313" key="7">
    <source>
        <dbReference type="Proteomes" id="UP000594836"/>
    </source>
</evidence>
<evidence type="ECO:0000256" key="3">
    <source>
        <dbReference type="ARBA" id="ARBA00023125"/>
    </source>
</evidence>
<dbReference type="Proteomes" id="UP000594836">
    <property type="component" value="Chromosome"/>
</dbReference>
<dbReference type="Pfam" id="PF03466">
    <property type="entry name" value="LysR_substrate"/>
    <property type="match status" value="1"/>
</dbReference>
<dbReference type="GO" id="GO:0003677">
    <property type="term" value="F:DNA binding"/>
    <property type="evidence" value="ECO:0007669"/>
    <property type="project" value="UniProtKB-KW"/>
</dbReference>
<evidence type="ECO:0000256" key="2">
    <source>
        <dbReference type="ARBA" id="ARBA00023015"/>
    </source>
</evidence>
<dbReference type="PRINTS" id="PR00039">
    <property type="entry name" value="HTHLYSR"/>
</dbReference>
<dbReference type="SUPFAM" id="SSF53850">
    <property type="entry name" value="Periplasmic binding protein-like II"/>
    <property type="match status" value="1"/>
</dbReference>
<dbReference type="GO" id="GO:0003700">
    <property type="term" value="F:DNA-binding transcription factor activity"/>
    <property type="evidence" value="ECO:0007669"/>
    <property type="project" value="InterPro"/>
</dbReference>
<dbReference type="AlphaFoldDB" id="A0A7T3ADG7"/>
<dbReference type="Gene3D" id="1.10.10.10">
    <property type="entry name" value="Winged helix-like DNA-binding domain superfamily/Winged helix DNA-binding domain"/>
    <property type="match status" value="1"/>
</dbReference>
<organism evidence="6 7">
    <name type="scientific">Sphingomonas paucimobilis</name>
    <name type="common">Pseudomonas paucimobilis</name>
    <dbReference type="NCBI Taxonomy" id="13689"/>
    <lineage>
        <taxon>Bacteria</taxon>
        <taxon>Pseudomonadati</taxon>
        <taxon>Pseudomonadota</taxon>
        <taxon>Alphaproteobacteria</taxon>
        <taxon>Sphingomonadales</taxon>
        <taxon>Sphingomonadaceae</taxon>
        <taxon>Sphingomonas</taxon>
    </lineage>
</organism>
<protein>
    <submittedName>
        <fullName evidence="6">LysR family transcriptional regulator</fullName>
    </submittedName>
</protein>
<dbReference type="PANTHER" id="PTHR30346">
    <property type="entry name" value="TRANSCRIPTIONAL DUAL REGULATOR HCAR-RELATED"/>
    <property type="match status" value="1"/>
</dbReference>
<dbReference type="InterPro" id="IPR036390">
    <property type="entry name" value="WH_DNA-bd_sf"/>
</dbReference>
<keyword evidence="4" id="KW-0804">Transcription</keyword>
<dbReference type="PROSITE" id="PS50931">
    <property type="entry name" value="HTH_LYSR"/>
    <property type="match status" value="1"/>
</dbReference>
<keyword evidence="3" id="KW-0238">DNA-binding</keyword>
<name>A0A7T3ADG7_SPHPI</name>
<dbReference type="SUPFAM" id="SSF46785">
    <property type="entry name" value="Winged helix' DNA-binding domain"/>
    <property type="match status" value="1"/>
</dbReference>
<dbReference type="FunFam" id="1.10.10.10:FF:000001">
    <property type="entry name" value="LysR family transcriptional regulator"/>
    <property type="match status" value="1"/>
</dbReference>
<gene>
    <name evidence="6" type="ORF">I6G38_08140</name>
</gene>
<dbReference type="GO" id="GO:0032993">
    <property type="term" value="C:protein-DNA complex"/>
    <property type="evidence" value="ECO:0007669"/>
    <property type="project" value="TreeGrafter"/>
</dbReference>
<reference evidence="6 7" key="1">
    <citation type="submission" date="2020-12" db="EMBL/GenBank/DDBJ databases">
        <title>FDA dAtabase for Regulatory Grade micrObial Sequences (FDA-ARGOS): Supporting development and validation of Infectious Disease Dx tests.</title>
        <authorList>
            <person name="Sproer C."/>
            <person name="Gronow S."/>
            <person name="Severitt S."/>
            <person name="Schroder I."/>
            <person name="Tallon L."/>
            <person name="Sadzewicz L."/>
            <person name="Zhao X."/>
            <person name="Boylan J."/>
            <person name="Ott S."/>
            <person name="Bowen H."/>
            <person name="Vavikolanu K."/>
            <person name="Mehta A."/>
            <person name="Aluvathingal J."/>
            <person name="Nadendla S."/>
            <person name="Lowell S."/>
            <person name="Myers T."/>
            <person name="Yan Y."/>
            <person name="Sichtig H."/>
        </authorList>
    </citation>
    <scope>NUCLEOTIDE SEQUENCE [LARGE SCALE GENOMIC DNA]</scope>
    <source>
        <strain evidence="6 7">FDAARGOS_881</strain>
    </source>
</reference>
<keyword evidence="2" id="KW-0805">Transcription regulation</keyword>
<dbReference type="InterPro" id="IPR005119">
    <property type="entry name" value="LysR_subst-bd"/>
</dbReference>
<dbReference type="EMBL" id="CP065713">
    <property type="protein sequence ID" value="QPT10601.1"/>
    <property type="molecule type" value="Genomic_DNA"/>
</dbReference>
<dbReference type="Gene3D" id="3.40.190.10">
    <property type="entry name" value="Periplasmic binding protein-like II"/>
    <property type="match status" value="2"/>
</dbReference>
<dbReference type="Pfam" id="PF00126">
    <property type="entry name" value="HTH_1"/>
    <property type="match status" value="1"/>
</dbReference>
<dbReference type="CDD" id="cd08414">
    <property type="entry name" value="PBP2_LTTR_aromatics_like"/>
    <property type="match status" value="1"/>
</dbReference>
<evidence type="ECO:0000259" key="5">
    <source>
        <dbReference type="PROSITE" id="PS50931"/>
    </source>
</evidence>
<sequence>MTIELRHLRYFIAAAERGSFRRAAKALEIHESAISRRIRDLEDELGAALFIRHHGGVHLTQAGQRFLVRARKAITQIGHAAMDVGSFGRGEAGTVRIGIFSSLASGFLADLLRAYAAANPTIRPDLIEGGPSGHIAAIQRHHLDVAFLTGEPIADGCDLAHLWNERVFVALPNDDGLSRNREISWTSLRDRHFIVSETDPGPEIHDYLVKHLADLGHHPNVERYRVGRDNLMNLVAMGQGLTLTSEATIAARFPGVVYRPLSEEILPFCAIWSPHNDNPALRRLLSLARTMSRRSNAVAVPGLIANSATSSLS</sequence>
<feature type="domain" description="HTH lysR-type" evidence="5">
    <location>
        <begin position="3"/>
        <end position="60"/>
    </location>
</feature>
<evidence type="ECO:0000256" key="4">
    <source>
        <dbReference type="ARBA" id="ARBA00023163"/>
    </source>
</evidence>
<evidence type="ECO:0000313" key="6">
    <source>
        <dbReference type="EMBL" id="QPT10601.1"/>
    </source>
</evidence>
<evidence type="ECO:0000256" key="1">
    <source>
        <dbReference type="ARBA" id="ARBA00009437"/>
    </source>
</evidence>
<dbReference type="PANTHER" id="PTHR30346:SF0">
    <property type="entry name" value="HCA OPERON TRANSCRIPTIONAL ACTIVATOR HCAR"/>
    <property type="match status" value="1"/>
</dbReference>
<dbReference type="InterPro" id="IPR036388">
    <property type="entry name" value="WH-like_DNA-bd_sf"/>
</dbReference>
<proteinExistence type="inferred from homology"/>
<accession>A0A7T3ADG7</accession>